<gene>
    <name evidence="2" type="ORF">DPM12_17510</name>
</gene>
<evidence type="ECO:0000313" key="2">
    <source>
        <dbReference type="EMBL" id="RAW11139.1"/>
    </source>
</evidence>
<reference evidence="2 3" key="1">
    <citation type="submission" date="2018-06" db="EMBL/GenBank/DDBJ databases">
        <title>Phytoactinopolyspora halophila sp. nov., a novel halophilic actinomycete isolated from a saline soil in China.</title>
        <authorList>
            <person name="Tang S.-K."/>
        </authorList>
    </citation>
    <scope>NUCLEOTIDE SEQUENCE [LARGE SCALE GENOMIC DNA]</scope>
    <source>
        <strain evidence="2 3">YIM 96934</strain>
    </source>
</reference>
<dbReference type="AlphaFoldDB" id="A0A329QHD3"/>
<organism evidence="2 3">
    <name type="scientific">Phytoactinopolyspora halophila</name>
    <dbReference type="NCBI Taxonomy" id="1981511"/>
    <lineage>
        <taxon>Bacteria</taxon>
        <taxon>Bacillati</taxon>
        <taxon>Actinomycetota</taxon>
        <taxon>Actinomycetes</taxon>
        <taxon>Jiangellales</taxon>
        <taxon>Jiangellaceae</taxon>
        <taxon>Phytoactinopolyspora</taxon>
    </lineage>
</organism>
<dbReference type="EMBL" id="QMIG01000022">
    <property type="protein sequence ID" value="RAW11139.1"/>
    <property type="molecule type" value="Genomic_DNA"/>
</dbReference>
<dbReference type="Proteomes" id="UP000250462">
    <property type="component" value="Unassembled WGS sequence"/>
</dbReference>
<comment type="caution">
    <text evidence="2">The sequence shown here is derived from an EMBL/GenBank/DDBJ whole genome shotgun (WGS) entry which is preliminary data.</text>
</comment>
<protein>
    <recommendedName>
        <fullName evidence="1">Nucleotide modification associated domain-containing protein</fullName>
    </recommendedName>
</protein>
<dbReference type="InterPro" id="IPR011630">
    <property type="entry name" value="DUF1599"/>
</dbReference>
<sequence length="135" mass="15717">MRVMFPDGGYVDVEEDWLSPLTREDLQRLLQKDQSEMVEKFHEDRLENDTFKTFEEARQLLLRKHQDYGAKNISESPGGPLNGLRVRMWDKQARINNLVDSNAGPTNESLRDSFLDMLNYSAIALMVLDGRWPDE</sequence>
<dbReference type="RefSeq" id="WP_112259647.1">
    <property type="nucleotide sequence ID" value="NZ_QMIG01000022.1"/>
</dbReference>
<evidence type="ECO:0000259" key="1">
    <source>
        <dbReference type="Pfam" id="PF07659"/>
    </source>
</evidence>
<dbReference type="Pfam" id="PF07659">
    <property type="entry name" value="DUF1599"/>
    <property type="match status" value="1"/>
</dbReference>
<keyword evidence="3" id="KW-1185">Reference proteome</keyword>
<feature type="domain" description="Nucleotide modification associated" evidence="1">
    <location>
        <begin position="87"/>
        <end position="127"/>
    </location>
</feature>
<evidence type="ECO:0000313" key="3">
    <source>
        <dbReference type="Proteomes" id="UP000250462"/>
    </source>
</evidence>
<name>A0A329QHD3_9ACTN</name>
<accession>A0A329QHD3</accession>
<proteinExistence type="predicted"/>